<comment type="subcellular location">
    <subcellularLocation>
        <location evidence="3">Mitochondrion inner membrane</location>
        <topology evidence="3">Peripheral membrane protein</topology>
    </subcellularLocation>
    <subcellularLocation>
        <location evidence="2">Mitochondrion intermembrane space</location>
    </subcellularLocation>
</comment>
<evidence type="ECO:0000256" key="5">
    <source>
        <dbReference type="ARBA" id="ARBA00018677"/>
    </source>
</evidence>
<evidence type="ECO:0000256" key="7">
    <source>
        <dbReference type="ARBA" id="ARBA00022660"/>
    </source>
</evidence>
<dbReference type="GO" id="GO:0005758">
    <property type="term" value="C:mitochondrial intermembrane space"/>
    <property type="evidence" value="ECO:0007669"/>
    <property type="project" value="UniProtKB-SubCell"/>
</dbReference>
<evidence type="ECO:0000256" key="10">
    <source>
        <dbReference type="ARBA" id="ARBA00023128"/>
    </source>
</evidence>
<dbReference type="GO" id="GO:0005743">
    <property type="term" value="C:mitochondrial inner membrane"/>
    <property type="evidence" value="ECO:0007669"/>
    <property type="project" value="UniProtKB-SubCell"/>
</dbReference>
<evidence type="ECO:0000313" key="14">
    <source>
        <dbReference type="Proteomes" id="UP000037460"/>
    </source>
</evidence>
<protein>
    <recommendedName>
        <fullName evidence="5">NADH dehydrogenase [ubiquinone] 1 beta subcomplex subunit 7</fullName>
    </recommendedName>
</protein>
<name>A0A0M0K585_9EUKA</name>
<dbReference type="PANTHER" id="PTHR20900">
    <property type="entry name" value="NADH:UBIQUINONE OXIDOREDUCTASE B18-LIKE SUBUNIT"/>
    <property type="match status" value="1"/>
</dbReference>
<keyword evidence="7" id="KW-0679">Respiratory chain</keyword>
<evidence type="ECO:0000256" key="3">
    <source>
        <dbReference type="ARBA" id="ARBA00004637"/>
    </source>
</evidence>
<reference evidence="14" key="1">
    <citation type="journal article" date="2015" name="PLoS Genet.">
        <title>Genome Sequence and Transcriptome Analyses of Chrysochromulina tobin: Metabolic Tools for Enhanced Algal Fitness in the Prominent Order Prymnesiales (Haptophyceae).</title>
        <authorList>
            <person name="Hovde B.T."/>
            <person name="Deodato C.R."/>
            <person name="Hunsperger H.M."/>
            <person name="Ryken S.A."/>
            <person name="Yost W."/>
            <person name="Jha R.K."/>
            <person name="Patterson J."/>
            <person name="Monnat R.J. Jr."/>
            <person name="Barlow S.B."/>
            <person name="Starkenburg S.R."/>
            <person name="Cattolico R.A."/>
        </authorList>
    </citation>
    <scope>NUCLEOTIDE SEQUENCE</scope>
    <source>
        <strain evidence="14">CCMP291</strain>
    </source>
</reference>
<keyword evidence="10" id="KW-0496">Mitochondrion</keyword>
<evidence type="ECO:0000313" key="13">
    <source>
        <dbReference type="EMBL" id="KOO33970.1"/>
    </source>
</evidence>
<sequence>MSIDHGSKVTPIKAGPMAELAAMREQYANSGGVPPPPEMHVTHEEMKAARVPLLFRDYCAHLLIPLNECRIKTWYSPFKCRDLRHGYEKCQYDEFTRRVAIAQAEKMGASE</sequence>
<keyword evidence="9" id="KW-0249">Electron transport</keyword>
<accession>A0A0M0K585</accession>
<evidence type="ECO:0000256" key="2">
    <source>
        <dbReference type="ARBA" id="ARBA00004569"/>
    </source>
</evidence>
<evidence type="ECO:0000256" key="12">
    <source>
        <dbReference type="ARBA" id="ARBA00023157"/>
    </source>
</evidence>
<organism evidence="13 14">
    <name type="scientific">Chrysochromulina tobinii</name>
    <dbReference type="NCBI Taxonomy" id="1460289"/>
    <lineage>
        <taxon>Eukaryota</taxon>
        <taxon>Haptista</taxon>
        <taxon>Haptophyta</taxon>
        <taxon>Prymnesiophyceae</taxon>
        <taxon>Prymnesiales</taxon>
        <taxon>Chrysochromulinaceae</taxon>
        <taxon>Chrysochromulina</taxon>
    </lineage>
</organism>
<comment type="caution">
    <text evidence="13">The sequence shown here is derived from an EMBL/GenBank/DDBJ whole genome shotgun (WGS) entry which is preliminary data.</text>
</comment>
<evidence type="ECO:0000256" key="4">
    <source>
        <dbReference type="ARBA" id="ARBA00008006"/>
    </source>
</evidence>
<comment type="similarity">
    <text evidence="4">Belongs to the complex I NDUFB7 subunit family.</text>
</comment>
<evidence type="ECO:0000256" key="8">
    <source>
        <dbReference type="ARBA" id="ARBA00022792"/>
    </source>
</evidence>
<comment type="function">
    <text evidence="1">Accessory subunit of the mitochondrial membrane respiratory chain NADH dehydrogenase (Complex I), that is believed not to be involved in catalysis. Complex I functions in the transfer of electrons from NADH to the respiratory chain. The immediate electron acceptor for the enzyme is believed to be ubiquinone.</text>
</comment>
<evidence type="ECO:0000256" key="1">
    <source>
        <dbReference type="ARBA" id="ARBA00003195"/>
    </source>
</evidence>
<dbReference type="InterPro" id="IPR008698">
    <property type="entry name" value="NDUB7"/>
</dbReference>
<keyword evidence="6" id="KW-0813">Transport</keyword>
<dbReference type="PANTHER" id="PTHR20900:SF0">
    <property type="entry name" value="NADH DEHYDROGENASE [UBIQUINONE] 1 BETA SUBCOMPLEX SUBUNIT 7"/>
    <property type="match status" value="1"/>
</dbReference>
<gene>
    <name evidence="13" type="ORF">Ctob_015477</name>
</gene>
<keyword evidence="8" id="KW-0999">Mitochondrion inner membrane</keyword>
<evidence type="ECO:0000256" key="11">
    <source>
        <dbReference type="ARBA" id="ARBA00023136"/>
    </source>
</evidence>
<keyword evidence="14" id="KW-1185">Reference proteome</keyword>
<dbReference type="AlphaFoldDB" id="A0A0M0K585"/>
<dbReference type="EMBL" id="JWZX01001364">
    <property type="protein sequence ID" value="KOO33970.1"/>
    <property type="molecule type" value="Genomic_DNA"/>
</dbReference>
<keyword evidence="13" id="KW-0830">Ubiquinone</keyword>
<dbReference type="Pfam" id="PF05676">
    <property type="entry name" value="NDUF_B7"/>
    <property type="match status" value="1"/>
</dbReference>
<proteinExistence type="inferred from homology"/>
<dbReference type="Proteomes" id="UP000037460">
    <property type="component" value="Unassembled WGS sequence"/>
</dbReference>
<keyword evidence="11" id="KW-0472">Membrane</keyword>
<evidence type="ECO:0000256" key="9">
    <source>
        <dbReference type="ARBA" id="ARBA00022982"/>
    </source>
</evidence>
<dbReference type="OrthoDB" id="268414at2759"/>
<evidence type="ECO:0000256" key="6">
    <source>
        <dbReference type="ARBA" id="ARBA00022448"/>
    </source>
</evidence>
<keyword evidence="12" id="KW-1015">Disulfide bond</keyword>